<evidence type="ECO:0000313" key="1">
    <source>
        <dbReference type="EMBL" id="AYV80734.1"/>
    </source>
</evidence>
<reference evidence="1" key="1">
    <citation type="submission" date="2018-10" db="EMBL/GenBank/DDBJ databases">
        <title>Hidden diversity of soil giant viruses.</title>
        <authorList>
            <person name="Schulz F."/>
            <person name="Alteio L."/>
            <person name="Goudeau D."/>
            <person name="Ryan E.M."/>
            <person name="Malmstrom R.R."/>
            <person name="Blanchard J."/>
            <person name="Woyke T."/>
        </authorList>
    </citation>
    <scope>NUCLEOTIDE SEQUENCE</scope>
    <source>
        <strain evidence="1">HAV1</strain>
    </source>
</reference>
<accession>A0A3G5A2K6</accession>
<dbReference type="Gene3D" id="1.25.40.10">
    <property type="entry name" value="Tetratricopeptide repeat domain"/>
    <property type="match status" value="2"/>
</dbReference>
<dbReference type="InterPro" id="IPR011990">
    <property type="entry name" value="TPR-like_helical_dom_sf"/>
</dbReference>
<name>A0A3G5A2K6_9VIRU</name>
<dbReference type="GO" id="GO:0036503">
    <property type="term" value="P:ERAD pathway"/>
    <property type="evidence" value="ECO:0007669"/>
    <property type="project" value="TreeGrafter"/>
</dbReference>
<dbReference type="PANTHER" id="PTHR11102">
    <property type="entry name" value="SEL-1-LIKE PROTEIN"/>
    <property type="match status" value="1"/>
</dbReference>
<dbReference type="InterPro" id="IPR006597">
    <property type="entry name" value="Sel1-like"/>
</dbReference>
<protein>
    <recommendedName>
        <fullName evidence="2">Sel1 repeat family protein</fullName>
    </recommendedName>
</protein>
<gene>
    <name evidence="1" type="ORF">Harvfovirus5_38</name>
</gene>
<dbReference type="SUPFAM" id="SSF81901">
    <property type="entry name" value="HCP-like"/>
    <property type="match status" value="2"/>
</dbReference>
<organism evidence="1">
    <name type="scientific">Harvfovirus sp</name>
    <dbReference type="NCBI Taxonomy" id="2487768"/>
    <lineage>
        <taxon>Viruses</taxon>
        <taxon>Varidnaviria</taxon>
        <taxon>Bamfordvirae</taxon>
        <taxon>Nucleocytoviricota</taxon>
        <taxon>Megaviricetes</taxon>
        <taxon>Imitervirales</taxon>
        <taxon>Mimiviridae</taxon>
        <taxon>Klosneuvirinae</taxon>
    </lineage>
</organism>
<evidence type="ECO:0008006" key="2">
    <source>
        <dbReference type="Google" id="ProtNLM"/>
    </source>
</evidence>
<sequence length="467" mass="53871">MSSDEKKIDVLFKKAMEGDLEANYMIRDFYIKDEFLEEIYELSKSQSDFNDFAKYHYAKFYIDENKFSETDVAKGEKMTEEISERKNSFGQFGMAKKNKLPLKIAYNYLELSAAQNNRLAQYELANMYSEGIFVKKDKKVAFEWASISARNGEPLAKIFIHKMYLDDIHNEIKIDYQISLKWIMELSVNGSEEAVDVLYADLEGKRSDNIDIICNCFHLASRKCSNAHLYLVKIYLSDNYGKKSHEKAIEIINHLKKENRVDDLYYLGNYCSESKDIEIAIDCVEYCIKKDPEDGTSANLLGWIYDQTHTEFQNAGTAFYWFQKAASLNHGLGLFNLGLYFELGKYVEQNIETAFYYYKKSSSVGQIDGIKKIAEMYQSGLGTEINLIESFNHYSSPGLLDDEPSQIALALMYSHGHACIKNVRHAFEILSRLSLESTAVKRTLKDINSRESEAIMIDYMKQLVDKN</sequence>
<dbReference type="SMART" id="SM00671">
    <property type="entry name" value="SEL1"/>
    <property type="match status" value="6"/>
</dbReference>
<dbReference type="EMBL" id="MK072247">
    <property type="protein sequence ID" value="AYV80734.1"/>
    <property type="molecule type" value="Genomic_DNA"/>
</dbReference>
<dbReference type="Pfam" id="PF08238">
    <property type="entry name" value="Sel1"/>
    <property type="match status" value="6"/>
</dbReference>
<proteinExistence type="predicted"/>
<dbReference type="PANTHER" id="PTHR11102:SF147">
    <property type="entry name" value="SEL1L ADAPTOR SUBUNIT OF ERAD E3 UBIQUITIN LIGASE"/>
    <property type="match status" value="1"/>
</dbReference>
<dbReference type="InterPro" id="IPR050767">
    <property type="entry name" value="Sel1_AlgK"/>
</dbReference>